<comment type="caution">
    <text evidence="3">The sequence shown here is derived from an EMBL/GenBank/DDBJ whole genome shotgun (WGS) entry which is preliminary data.</text>
</comment>
<feature type="domain" description="DUF2460" evidence="1">
    <location>
        <begin position="267"/>
        <end position="464"/>
    </location>
</feature>
<sequence>MELLEELCPDDWKQRAWDEKPARTGWVPPSSLLSPAVAEAVTYLGRVAGDFVAIGMQAGMSPKLQMGEPWWWVTADHAICLYDQMSASRLPAGHIPIRDVRNVSAEQSQVLDLAGAMLSDATSAIVDSVRARFADLQSHILAYLPSILRTDAPELVRANLPIGWRAPAFDVLQLEDYEWVTKGLTSGRFGALEEARQRLGYSLVDCHYLAGFVSAPDLIRDWKQIIAAANAAEKAGFAEVFLWALPQVLRDGLTIFQGDAEVEGFQDLSFPLQLGKHASVEPCFSTTISTSPSGFEYRNADWQQARLRFDVGPGLRSLEDIEDLLKFFRSTRGNAVSFRFRDPTDFSSNGMTAPPTSRDVQLGTGNGVRQRFEIIKAYGDGEVRRITRPDRQSIIVSLDGIATDDWLLAEGGVIELSEPPALGVAVCAGFMFDVPVRFEEPKLRISRGTHLAGELTSVPLIEVRER</sequence>
<dbReference type="EMBL" id="BAAAZD010000002">
    <property type="protein sequence ID" value="GAA4005190.1"/>
    <property type="molecule type" value="Genomic_DNA"/>
</dbReference>
<feature type="domain" description="Non-contractile tail sheath TIM barrel" evidence="2">
    <location>
        <begin position="2"/>
        <end position="252"/>
    </location>
</feature>
<name>A0ABP7S166_9SPHN</name>
<dbReference type="Pfam" id="PF23845">
    <property type="entry name" value="TIM-barrel_NCTSP"/>
    <property type="match status" value="1"/>
</dbReference>
<reference evidence="4" key="1">
    <citation type="journal article" date="2019" name="Int. J. Syst. Evol. Microbiol.">
        <title>The Global Catalogue of Microorganisms (GCM) 10K type strain sequencing project: providing services to taxonomists for standard genome sequencing and annotation.</title>
        <authorList>
            <consortium name="The Broad Institute Genomics Platform"/>
            <consortium name="The Broad Institute Genome Sequencing Center for Infectious Disease"/>
            <person name="Wu L."/>
            <person name="Ma J."/>
        </authorList>
    </citation>
    <scope>NUCLEOTIDE SEQUENCE [LARGE SCALE GENOMIC DNA]</scope>
    <source>
        <strain evidence="4">JCM 16603</strain>
    </source>
</reference>
<proteinExistence type="predicted"/>
<protein>
    <submittedName>
        <fullName evidence="3">Uncharacterized protein</fullName>
    </submittedName>
</protein>
<evidence type="ECO:0000313" key="3">
    <source>
        <dbReference type="EMBL" id="GAA4005190.1"/>
    </source>
</evidence>
<evidence type="ECO:0000259" key="1">
    <source>
        <dbReference type="Pfam" id="PF09343"/>
    </source>
</evidence>
<dbReference type="Pfam" id="PF09343">
    <property type="entry name" value="DUF2460"/>
    <property type="match status" value="1"/>
</dbReference>
<accession>A0ABP7S166</accession>
<keyword evidence="4" id="KW-1185">Reference proteome</keyword>
<gene>
    <name evidence="3" type="ORF">GCM10022211_16790</name>
</gene>
<dbReference type="NCBIfam" id="TIGR02217">
    <property type="entry name" value="chp_TIGR02217"/>
    <property type="match status" value="1"/>
</dbReference>
<evidence type="ECO:0000313" key="4">
    <source>
        <dbReference type="Proteomes" id="UP001501310"/>
    </source>
</evidence>
<organism evidence="3 4">
    <name type="scientific">Sphingomonas humi</name>
    <dbReference type="NCBI Taxonomy" id="335630"/>
    <lineage>
        <taxon>Bacteria</taxon>
        <taxon>Pseudomonadati</taxon>
        <taxon>Pseudomonadota</taxon>
        <taxon>Alphaproteobacteria</taxon>
        <taxon>Sphingomonadales</taxon>
        <taxon>Sphingomonadaceae</taxon>
        <taxon>Sphingomonas</taxon>
    </lineage>
</organism>
<evidence type="ECO:0000259" key="2">
    <source>
        <dbReference type="Pfam" id="PF23845"/>
    </source>
</evidence>
<dbReference type="Proteomes" id="UP001501310">
    <property type="component" value="Unassembled WGS sequence"/>
</dbReference>
<dbReference type="InterPro" id="IPR011740">
    <property type="entry name" value="DUF2460"/>
</dbReference>
<dbReference type="InterPro" id="IPR057122">
    <property type="entry name" value="TIM-barrel_NCTSP"/>
</dbReference>